<dbReference type="InterPro" id="IPR000160">
    <property type="entry name" value="GGDEF_dom"/>
</dbReference>
<dbReference type="EMBL" id="CP036422">
    <property type="protein sequence ID" value="QFU75030.1"/>
    <property type="molecule type" value="Genomic_DNA"/>
</dbReference>
<keyword evidence="6" id="KW-1185">Reference proteome</keyword>
<dbReference type="AlphaFoldDB" id="A0A5P9NGU4"/>
<dbReference type="Pfam" id="PF14532">
    <property type="entry name" value="Sigma54_activ_2"/>
    <property type="match status" value="1"/>
</dbReference>
<dbReference type="InterPro" id="IPR029787">
    <property type="entry name" value="Nucleotide_cyclase"/>
</dbReference>
<dbReference type="PANTHER" id="PTHR32071:SF81">
    <property type="entry name" value="PROPIONATE CATABOLISM OPERON REGULATORY PROTEIN"/>
    <property type="match status" value="1"/>
</dbReference>
<reference evidence="5 6" key="1">
    <citation type="submission" date="2019-02" db="EMBL/GenBank/DDBJ databases">
        <authorList>
            <person name="Li S.-H."/>
        </authorList>
    </citation>
    <scope>NUCLEOTIDE SEQUENCE [LARGE SCALE GENOMIC DNA]</scope>
    <source>
        <strain evidence="5 6">IMCC14385</strain>
    </source>
</reference>
<dbReference type="PANTHER" id="PTHR32071">
    <property type="entry name" value="TRANSCRIPTIONAL REGULATORY PROTEIN"/>
    <property type="match status" value="1"/>
</dbReference>
<feature type="domain" description="Sigma-54 factor interaction" evidence="3">
    <location>
        <begin position="460"/>
        <end position="667"/>
    </location>
</feature>
<dbReference type="KEGG" id="halc:EY643_04865"/>
<proteinExistence type="predicted"/>
<dbReference type="InterPro" id="IPR027417">
    <property type="entry name" value="P-loop_NTPase"/>
</dbReference>
<evidence type="ECO:0000259" key="4">
    <source>
        <dbReference type="PROSITE" id="PS50887"/>
    </source>
</evidence>
<dbReference type="Gene3D" id="3.30.70.270">
    <property type="match status" value="1"/>
</dbReference>
<gene>
    <name evidence="5" type="ORF">EY643_04865</name>
</gene>
<evidence type="ECO:0000313" key="6">
    <source>
        <dbReference type="Proteomes" id="UP000326287"/>
    </source>
</evidence>
<evidence type="ECO:0000256" key="2">
    <source>
        <dbReference type="ARBA" id="ARBA00022840"/>
    </source>
</evidence>
<organism evidence="5 6">
    <name type="scientific">Halioglobus maricola</name>
    <dbReference type="NCBI Taxonomy" id="2601894"/>
    <lineage>
        <taxon>Bacteria</taxon>
        <taxon>Pseudomonadati</taxon>
        <taxon>Pseudomonadota</taxon>
        <taxon>Gammaproteobacteria</taxon>
        <taxon>Cellvibrionales</taxon>
        <taxon>Halieaceae</taxon>
        <taxon>Halioglobus</taxon>
    </lineage>
</organism>
<dbReference type="PROSITE" id="PS50887">
    <property type="entry name" value="GGDEF"/>
    <property type="match status" value="1"/>
</dbReference>
<dbReference type="GO" id="GO:0006355">
    <property type="term" value="P:regulation of DNA-templated transcription"/>
    <property type="evidence" value="ECO:0007669"/>
    <property type="project" value="InterPro"/>
</dbReference>
<evidence type="ECO:0000259" key="3">
    <source>
        <dbReference type="PROSITE" id="PS50045"/>
    </source>
</evidence>
<sequence length="863" mass="93399">MISPILPSMSGTKTTMIALRTVLVAISRESGQVLACEGEGPFSPAGMEGRDWRDALGIPPDCTASIAQAIDAGVAAPLPPIIVGSGGERECVMGGMVVPERLAGEPAVVLFLRQLDLDHELLNLEAVTGDDIVAVLGIDQLEFSPSWGAVETERLMMDLRGGLQQVLREGDWIGLPAGATLTLVLRSLAPEAALDICRALLSHLHQRLDQMRSGASTARASIGLAQLRAEQGALDALVAANGALLHAQATGDERIRFASPWDQQGQAARAFNSTGAFPDRFRDEDAELFLRRLVGMRVESMSAQEAVARVLALSVSQRGLHIAALAQWDLTGKLGVTAAYRQDARGAAEVAPSRLPLEVRRALRGVGAAQLQGRDIFELPEHGVALLALRGTAQPWGCMVLSWEPDSRDSFRPSPAALQYLGATLGGKLGPASGTIAVKEEQPLAREMEKGIEGYVLDNMEGAIDQAVFLASVDMPIAVVGARGTGKMYVAQVINTEAGGASADIVRLDCRAYRSRVEAIRSLTQELEQGANKTLVFKSPHLMHAETQARLARMLATRTLSDEQGSRYLPPARYIALFPESLERLVARGELDERLAGVFAGYPIQVPPLRDRGRAVLRWAHKILEQEATQVDRRVLGFTADAEQALQQYNWPGNISEMRDMVREALGRTEKEWVTPVDLGIFAGISADGSSVTASPKPFLEVLQEEPAAETAEYVPSALEELRAALAQALASSLEHGVIRPLGAWLDDEIVLASLERFGGDSRGAAQFMQTRTRNIGRWMPKIESREQERGASLMWQEVRSLVRQWVLGAAAGEQAPQQIAEEMLLALVLQQCEEISVADRARIMGVSTPTYQKRLKQILQEA</sequence>
<evidence type="ECO:0000313" key="5">
    <source>
        <dbReference type="EMBL" id="QFU75030.1"/>
    </source>
</evidence>
<dbReference type="OrthoDB" id="5716361at2"/>
<keyword evidence="2" id="KW-0067">ATP-binding</keyword>
<accession>A0A5P9NGU4</accession>
<dbReference type="InterPro" id="IPR058031">
    <property type="entry name" value="AAA_lid_NorR"/>
</dbReference>
<dbReference type="Proteomes" id="UP000326287">
    <property type="component" value="Chromosome"/>
</dbReference>
<dbReference type="InterPro" id="IPR043128">
    <property type="entry name" value="Rev_trsase/Diguanyl_cyclase"/>
</dbReference>
<evidence type="ECO:0000256" key="1">
    <source>
        <dbReference type="ARBA" id="ARBA00022741"/>
    </source>
</evidence>
<feature type="domain" description="GGDEF" evidence="4">
    <location>
        <begin position="131"/>
        <end position="260"/>
    </location>
</feature>
<dbReference type="Gene3D" id="1.10.8.60">
    <property type="match status" value="1"/>
</dbReference>
<name>A0A5P9NGU4_9GAMM</name>
<protein>
    <submittedName>
        <fullName evidence="5">Diguanylate cyclase</fullName>
    </submittedName>
</protein>
<dbReference type="GO" id="GO:0005524">
    <property type="term" value="F:ATP binding"/>
    <property type="evidence" value="ECO:0007669"/>
    <property type="project" value="UniProtKB-KW"/>
</dbReference>
<keyword evidence="1" id="KW-0547">Nucleotide-binding</keyword>
<dbReference type="InterPro" id="IPR002078">
    <property type="entry name" value="Sigma_54_int"/>
</dbReference>
<dbReference type="Pfam" id="PF25601">
    <property type="entry name" value="AAA_lid_14"/>
    <property type="match status" value="1"/>
</dbReference>
<dbReference type="PROSITE" id="PS50045">
    <property type="entry name" value="SIGMA54_INTERACT_4"/>
    <property type="match status" value="1"/>
</dbReference>
<dbReference type="SUPFAM" id="SSF55073">
    <property type="entry name" value="Nucleotide cyclase"/>
    <property type="match status" value="1"/>
</dbReference>
<dbReference type="SUPFAM" id="SSF52540">
    <property type="entry name" value="P-loop containing nucleoside triphosphate hydrolases"/>
    <property type="match status" value="1"/>
</dbReference>
<dbReference type="Gene3D" id="3.40.50.300">
    <property type="entry name" value="P-loop containing nucleotide triphosphate hydrolases"/>
    <property type="match status" value="1"/>
</dbReference>